<dbReference type="InterPro" id="IPR020603">
    <property type="entry name" value="MraZ_dom"/>
</dbReference>
<dbReference type="CDD" id="cd16320">
    <property type="entry name" value="MraZ_N"/>
    <property type="match status" value="1"/>
</dbReference>
<feature type="domain" description="SpoVT-AbrB" evidence="8">
    <location>
        <begin position="7"/>
        <end position="52"/>
    </location>
</feature>
<evidence type="ECO:0000256" key="6">
    <source>
        <dbReference type="ARBA" id="ARBA00023163"/>
    </source>
</evidence>
<dbReference type="Gene3D" id="3.40.1550.20">
    <property type="entry name" value="Transcriptional regulator MraZ domain"/>
    <property type="match status" value="1"/>
</dbReference>
<keyword evidence="5 7" id="KW-0238">DNA-binding</keyword>
<evidence type="ECO:0000256" key="3">
    <source>
        <dbReference type="ARBA" id="ARBA00022737"/>
    </source>
</evidence>
<dbReference type="RefSeq" id="WP_073052422.1">
    <property type="nucleotide sequence ID" value="NZ_FQUP01000001.1"/>
</dbReference>
<dbReference type="InterPro" id="IPR035642">
    <property type="entry name" value="MraZ_N"/>
</dbReference>
<keyword evidence="3" id="KW-0677">Repeat</keyword>
<dbReference type="GO" id="GO:0005737">
    <property type="term" value="C:cytoplasm"/>
    <property type="evidence" value="ECO:0007669"/>
    <property type="project" value="UniProtKB-UniRule"/>
</dbReference>
<dbReference type="PANTHER" id="PTHR34701">
    <property type="entry name" value="TRANSCRIPTIONAL REGULATOR MRAZ"/>
    <property type="match status" value="1"/>
</dbReference>
<organism evidence="9 10">
    <name type="scientific">Kaistia soli DSM 19436</name>
    <dbReference type="NCBI Taxonomy" id="1122133"/>
    <lineage>
        <taxon>Bacteria</taxon>
        <taxon>Pseudomonadati</taxon>
        <taxon>Pseudomonadota</taxon>
        <taxon>Alphaproteobacteria</taxon>
        <taxon>Hyphomicrobiales</taxon>
        <taxon>Kaistiaceae</taxon>
        <taxon>Kaistia</taxon>
    </lineage>
</organism>
<feature type="domain" description="SpoVT-AbrB" evidence="8">
    <location>
        <begin position="83"/>
        <end position="126"/>
    </location>
</feature>
<accession>A0A1M4ZVD9</accession>
<dbReference type="OrthoDB" id="9807753at2"/>
<gene>
    <name evidence="7" type="primary">mraZ</name>
    <name evidence="9" type="ORF">SAMN02745157_1934</name>
</gene>
<evidence type="ECO:0000256" key="7">
    <source>
        <dbReference type="HAMAP-Rule" id="MF_01008"/>
    </source>
</evidence>
<reference evidence="9 10" key="1">
    <citation type="submission" date="2016-11" db="EMBL/GenBank/DDBJ databases">
        <authorList>
            <person name="Jaros S."/>
            <person name="Januszkiewicz K."/>
            <person name="Wedrychowicz H."/>
        </authorList>
    </citation>
    <scope>NUCLEOTIDE SEQUENCE [LARGE SCALE GENOMIC DNA]</scope>
    <source>
        <strain evidence="9 10">DSM 19436</strain>
    </source>
</reference>
<dbReference type="SUPFAM" id="SSF89447">
    <property type="entry name" value="AbrB/MazE/MraZ-like"/>
    <property type="match status" value="1"/>
</dbReference>
<keyword evidence="2 7" id="KW-0963">Cytoplasm</keyword>
<keyword evidence="6 7" id="KW-0804">Transcription</keyword>
<dbReference type="GO" id="GO:0009295">
    <property type="term" value="C:nucleoid"/>
    <property type="evidence" value="ECO:0007669"/>
    <property type="project" value="UniProtKB-SubCell"/>
</dbReference>
<dbReference type="EMBL" id="FQUP01000001">
    <property type="protein sequence ID" value="SHF21935.1"/>
    <property type="molecule type" value="Genomic_DNA"/>
</dbReference>
<dbReference type="InterPro" id="IPR007159">
    <property type="entry name" value="SpoVT-AbrB_dom"/>
</dbReference>
<dbReference type="HAMAP" id="MF_01008">
    <property type="entry name" value="MraZ"/>
    <property type="match status" value="1"/>
</dbReference>
<dbReference type="GO" id="GO:0000976">
    <property type="term" value="F:transcription cis-regulatory region binding"/>
    <property type="evidence" value="ECO:0007669"/>
    <property type="project" value="TreeGrafter"/>
</dbReference>
<dbReference type="Pfam" id="PF02381">
    <property type="entry name" value="MraZ"/>
    <property type="match status" value="1"/>
</dbReference>
<evidence type="ECO:0000256" key="4">
    <source>
        <dbReference type="ARBA" id="ARBA00023015"/>
    </source>
</evidence>
<dbReference type="AlphaFoldDB" id="A0A1M4ZVD9"/>
<keyword evidence="4 7" id="KW-0805">Transcription regulation</keyword>
<dbReference type="PANTHER" id="PTHR34701:SF1">
    <property type="entry name" value="TRANSCRIPTIONAL REGULATOR MRAZ"/>
    <property type="match status" value="1"/>
</dbReference>
<evidence type="ECO:0000259" key="8">
    <source>
        <dbReference type="PROSITE" id="PS51740"/>
    </source>
</evidence>
<dbReference type="STRING" id="1122133.SAMN02745157_1934"/>
<evidence type="ECO:0000256" key="2">
    <source>
        <dbReference type="ARBA" id="ARBA00022490"/>
    </source>
</evidence>
<comment type="subunit">
    <text evidence="7">Forms oligomers.</text>
</comment>
<dbReference type="InterPro" id="IPR037914">
    <property type="entry name" value="SpoVT-AbrB_sf"/>
</dbReference>
<protein>
    <recommendedName>
        <fullName evidence="1 7">Transcriptional regulator MraZ</fullName>
    </recommendedName>
</protein>
<dbReference type="GO" id="GO:2000143">
    <property type="term" value="P:negative regulation of DNA-templated transcription initiation"/>
    <property type="evidence" value="ECO:0007669"/>
    <property type="project" value="TreeGrafter"/>
</dbReference>
<proteinExistence type="inferred from homology"/>
<dbReference type="Proteomes" id="UP000184485">
    <property type="component" value="Unassembled WGS sequence"/>
</dbReference>
<dbReference type="PROSITE" id="PS51740">
    <property type="entry name" value="SPOVT_ABRB"/>
    <property type="match status" value="2"/>
</dbReference>
<dbReference type="CDD" id="cd16321">
    <property type="entry name" value="MraZ_C"/>
    <property type="match status" value="1"/>
</dbReference>
<sequence>MDEFVSTFTNRLDSKGRVSIPAPFRSVLMRDGFEGLYCCPTLDQNAVDAGGNRLREQIRAMLALFEPFSEDHELLSTTLIGESEILRVDTEGRVALPEAIKAHAGIGDTVTFVGQGYKFQIWEPERFLAYRAEAKNRVRELRRRLGGRREAGGTE</sequence>
<evidence type="ECO:0000313" key="10">
    <source>
        <dbReference type="Proteomes" id="UP000184485"/>
    </source>
</evidence>
<name>A0A1M4ZVD9_9HYPH</name>
<keyword evidence="10" id="KW-1185">Reference proteome</keyword>
<comment type="similarity">
    <text evidence="7">Belongs to the MraZ family.</text>
</comment>
<dbReference type="GO" id="GO:0003700">
    <property type="term" value="F:DNA-binding transcription factor activity"/>
    <property type="evidence" value="ECO:0007669"/>
    <property type="project" value="UniProtKB-UniRule"/>
</dbReference>
<dbReference type="InterPro" id="IPR038619">
    <property type="entry name" value="MraZ_sf"/>
</dbReference>
<dbReference type="InterPro" id="IPR035644">
    <property type="entry name" value="MraZ_C"/>
</dbReference>
<evidence type="ECO:0000256" key="1">
    <source>
        <dbReference type="ARBA" id="ARBA00013860"/>
    </source>
</evidence>
<evidence type="ECO:0000256" key="5">
    <source>
        <dbReference type="ARBA" id="ARBA00023125"/>
    </source>
</evidence>
<dbReference type="InterPro" id="IPR003444">
    <property type="entry name" value="MraZ"/>
</dbReference>
<comment type="subcellular location">
    <subcellularLocation>
        <location evidence="7">Cytoplasm</location>
        <location evidence="7">Nucleoid</location>
    </subcellularLocation>
</comment>
<evidence type="ECO:0000313" key="9">
    <source>
        <dbReference type="EMBL" id="SHF21935.1"/>
    </source>
</evidence>